<sequence>MMKRIPILLGLILSACDPTPPPQPETERKPNPAFETQIQAMEKARAVEQQVRDAADAQRQQLEAATQP</sequence>
<keyword evidence="3" id="KW-1185">Reference proteome</keyword>
<comment type="caution">
    <text evidence="2">The sequence shown here is derived from an EMBL/GenBank/DDBJ whole genome shotgun (WGS) entry which is preliminary data.</text>
</comment>
<feature type="region of interest" description="Disordered" evidence="1">
    <location>
        <begin position="43"/>
        <end position="68"/>
    </location>
</feature>
<feature type="compositionally biased region" description="Basic and acidic residues" evidence="1">
    <location>
        <begin position="43"/>
        <end position="56"/>
    </location>
</feature>
<dbReference type="PROSITE" id="PS51257">
    <property type="entry name" value="PROKAR_LIPOPROTEIN"/>
    <property type="match status" value="1"/>
</dbReference>
<dbReference type="AlphaFoldDB" id="A0A106BRG7"/>
<proteinExistence type="predicted"/>
<protein>
    <recommendedName>
        <fullName evidence="4">Lipoprotein</fullName>
    </recommendedName>
</protein>
<evidence type="ECO:0000256" key="1">
    <source>
        <dbReference type="SAM" id="MobiDB-lite"/>
    </source>
</evidence>
<name>A0A106BRG7_THIDE</name>
<dbReference type="EMBL" id="LDUG01000017">
    <property type="protein sequence ID" value="KVW97160.1"/>
    <property type="molecule type" value="Genomic_DNA"/>
</dbReference>
<evidence type="ECO:0000313" key="3">
    <source>
        <dbReference type="Proteomes" id="UP000064243"/>
    </source>
</evidence>
<reference evidence="2 3" key="1">
    <citation type="journal article" date="2015" name="Appl. Environ. Microbiol.">
        <title>Aerobic and Anaerobic Thiosulfate Oxidation by a Cold-Adapted, Subglacial Chemoautotroph.</title>
        <authorList>
            <person name="Harrold Z.R."/>
            <person name="Skidmore M.L."/>
            <person name="Hamilton T.L."/>
            <person name="Desch L."/>
            <person name="Amada K."/>
            <person name="van Gelder W."/>
            <person name="Glover K."/>
            <person name="Roden E.E."/>
            <person name="Boyd E.S."/>
        </authorList>
    </citation>
    <scope>NUCLEOTIDE SEQUENCE [LARGE SCALE GENOMIC DNA]</scope>
    <source>
        <strain evidence="2 3">RG</strain>
    </source>
</reference>
<organism evidence="2 3">
    <name type="scientific">Thiobacillus denitrificans</name>
    <dbReference type="NCBI Taxonomy" id="36861"/>
    <lineage>
        <taxon>Bacteria</taxon>
        <taxon>Pseudomonadati</taxon>
        <taxon>Pseudomonadota</taxon>
        <taxon>Betaproteobacteria</taxon>
        <taxon>Nitrosomonadales</taxon>
        <taxon>Thiobacillaceae</taxon>
        <taxon>Thiobacillus</taxon>
    </lineage>
</organism>
<dbReference type="RefSeq" id="WP_059752583.1">
    <property type="nucleotide sequence ID" value="NZ_LDUG01000017.1"/>
</dbReference>
<evidence type="ECO:0000313" key="2">
    <source>
        <dbReference type="EMBL" id="KVW97160.1"/>
    </source>
</evidence>
<gene>
    <name evidence="2" type="ORF">ABW22_04905</name>
</gene>
<evidence type="ECO:0008006" key="4">
    <source>
        <dbReference type="Google" id="ProtNLM"/>
    </source>
</evidence>
<dbReference type="Proteomes" id="UP000064243">
    <property type="component" value="Unassembled WGS sequence"/>
</dbReference>
<dbReference type="PATRIC" id="fig|36861.3.peg.441"/>
<feature type="compositionally biased region" description="Low complexity" evidence="1">
    <location>
        <begin position="57"/>
        <end position="68"/>
    </location>
</feature>
<accession>A0A106BRG7</accession>